<evidence type="ECO:0000313" key="1">
    <source>
        <dbReference type="EMBL" id="KAG8034895.1"/>
    </source>
</evidence>
<dbReference type="AlphaFoldDB" id="A0A8J5QLK9"/>
<dbReference type="Proteomes" id="UP000729913">
    <property type="component" value="Unassembled WGS sequence"/>
</dbReference>
<gene>
    <name evidence="1" type="ORF">G9C98_007971</name>
</gene>
<proteinExistence type="predicted"/>
<sequence>MEESTSVNESSNCNTNLNSNKSSAFSIERILSKDPPVNQFIDSNNLYSFE</sequence>
<reference evidence="1" key="1">
    <citation type="submission" date="2020-03" db="EMBL/GenBank/DDBJ databases">
        <authorList>
            <person name="Chebbi M.A."/>
            <person name="Drezen J.M."/>
        </authorList>
    </citation>
    <scope>NUCLEOTIDE SEQUENCE</scope>
    <source>
        <tissue evidence="1">Whole body</tissue>
    </source>
</reference>
<evidence type="ECO:0000313" key="2">
    <source>
        <dbReference type="Proteomes" id="UP000729913"/>
    </source>
</evidence>
<name>A0A8J5QLK9_9HYME</name>
<reference evidence="1" key="2">
    <citation type="submission" date="2021-04" db="EMBL/GenBank/DDBJ databases">
        <title>Genome-wide patterns of bracovirus chromosomal integration into multiple host tissues during parasitism.</title>
        <authorList>
            <person name="Chebbi M.A.C."/>
        </authorList>
    </citation>
    <scope>NUCLEOTIDE SEQUENCE</scope>
    <source>
        <tissue evidence="1">Whole body</tissue>
    </source>
</reference>
<accession>A0A8J5QLK9</accession>
<protein>
    <submittedName>
        <fullName evidence="1">Uncharacterized protein</fullName>
    </submittedName>
</protein>
<dbReference type="EMBL" id="JAAOIC020000067">
    <property type="protein sequence ID" value="KAG8034895.1"/>
    <property type="molecule type" value="Genomic_DNA"/>
</dbReference>
<dbReference type="OrthoDB" id="6159439at2759"/>
<organism evidence="1 2">
    <name type="scientific">Cotesia typhae</name>
    <dbReference type="NCBI Taxonomy" id="2053667"/>
    <lineage>
        <taxon>Eukaryota</taxon>
        <taxon>Metazoa</taxon>
        <taxon>Ecdysozoa</taxon>
        <taxon>Arthropoda</taxon>
        <taxon>Hexapoda</taxon>
        <taxon>Insecta</taxon>
        <taxon>Pterygota</taxon>
        <taxon>Neoptera</taxon>
        <taxon>Endopterygota</taxon>
        <taxon>Hymenoptera</taxon>
        <taxon>Apocrita</taxon>
        <taxon>Ichneumonoidea</taxon>
        <taxon>Braconidae</taxon>
        <taxon>Microgastrinae</taxon>
        <taxon>Cotesia</taxon>
    </lineage>
</organism>
<keyword evidence="2" id="KW-1185">Reference proteome</keyword>
<comment type="caution">
    <text evidence="1">The sequence shown here is derived from an EMBL/GenBank/DDBJ whole genome shotgun (WGS) entry which is preliminary data.</text>
</comment>